<feature type="chain" id="PRO_5001774160" evidence="8">
    <location>
        <begin position="26"/>
        <end position="345"/>
    </location>
</feature>
<dbReference type="PATRIC" id="fig|13690.10.peg.4243"/>
<keyword evidence="4 7" id="KW-0133">Cell shape</keyword>
<dbReference type="Pfam" id="PF03734">
    <property type="entry name" value="YkuD"/>
    <property type="match status" value="1"/>
</dbReference>
<dbReference type="GO" id="GO:0008360">
    <property type="term" value="P:regulation of cell shape"/>
    <property type="evidence" value="ECO:0007669"/>
    <property type="project" value="UniProtKB-UniRule"/>
</dbReference>
<dbReference type="GO" id="GO:0018104">
    <property type="term" value="P:peptidoglycan-protein cross-linking"/>
    <property type="evidence" value="ECO:0007669"/>
    <property type="project" value="TreeGrafter"/>
</dbReference>
<dbReference type="CDD" id="cd16913">
    <property type="entry name" value="YkuD_like"/>
    <property type="match status" value="1"/>
</dbReference>
<keyword evidence="5 7" id="KW-0573">Peptidoglycan synthesis</keyword>
<evidence type="ECO:0000256" key="8">
    <source>
        <dbReference type="SAM" id="SignalP"/>
    </source>
</evidence>
<comment type="similarity">
    <text evidence="2">Belongs to the YkuD family.</text>
</comment>
<evidence type="ECO:0000313" key="11">
    <source>
        <dbReference type="Proteomes" id="UP000028534"/>
    </source>
</evidence>
<sequence>MKRSVPWQFRILASVGLIFATSAQAAAPARDQTGAPASLPAGIDPAIFQAQVQLDRAGFAPGIIDGKHGRFFVAALKAFQEARGLEQSGVLDAASRKALASERAPTLIRMVLRAQALEAPFTPDIPSRIVDQASLPFLGYRNLLEKLSERFHTSSDTLLQLNPGLKTPRAGMELLLPGLIPSDRVYDPGLPARWRDMLSDLNISASQPRAARIIVSKSQSVLRVLDAQGRLIAQFPATTGSDHDPLPLGQWRVRTTAFMPTYHYNPDLFWDADSSDQKAQLSAGPNNPVGVVWIDLDKPHYGIHGTPEPSLIGRSQSHGCIRLSNWDAARLAQMLQADTPAEFVA</sequence>
<evidence type="ECO:0000313" key="10">
    <source>
        <dbReference type="EMBL" id="KEZ16439.1"/>
    </source>
</evidence>
<accession>A0A084EEP7</accession>
<evidence type="ECO:0000256" key="4">
    <source>
        <dbReference type="ARBA" id="ARBA00022960"/>
    </source>
</evidence>
<dbReference type="eggNOG" id="COG3409">
    <property type="taxonomic scope" value="Bacteria"/>
</dbReference>
<dbReference type="SUPFAM" id="SSF141523">
    <property type="entry name" value="L,D-transpeptidase catalytic domain-like"/>
    <property type="match status" value="1"/>
</dbReference>
<dbReference type="eggNOG" id="COG1376">
    <property type="taxonomic scope" value="Bacteria"/>
</dbReference>
<evidence type="ECO:0000256" key="7">
    <source>
        <dbReference type="PROSITE-ProRule" id="PRU01373"/>
    </source>
</evidence>
<dbReference type="InterPro" id="IPR005490">
    <property type="entry name" value="LD_TPept_cat_dom"/>
</dbReference>
<feature type="active site" description="Nucleophile" evidence="7">
    <location>
        <position position="320"/>
    </location>
</feature>
<gene>
    <name evidence="10" type="ORF">CP98_04129</name>
</gene>
<dbReference type="Gene3D" id="2.40.440.10">
    <property type="entry name" value="L,D-transpeptidase catalytic domain-like"/>
    <property type="match status" value="1"/>
</dbReference>
<keyword evidence="3" id="KW-0808">Transferase</keyword>
<dbReference type="InterPro" id="IPR050979">
    <property type="entry name" value="LD-transpeptidase"/>
</dbReference>
<dbReference type="InterPro" id="IPR038063">
    <property type="entry name" value="Transpep_catalytic_dom"/>
</dbReference>
<dbReference type="GO" id="GO:0005576">
    <property type="term" value="C:extracellular region"/>
    <property type="evidence" value="ECO:0007669"/>
    <property type="project" value="TreeGrafter"/>
</dbReference>
<comment type="caution">
    <text evidence="10">The sequence shown here is derived from an EMBL/GenBank/DDBJ whole genome shotgun (WGS) entry which is preliminary data.</text>
</comment>
<evidence type="ECO:0000259" key="9">
    <source>
        <dbReference type="PROSITE" id="PS52029"/>
    </source>
</evidence>
<dbReference type="UniPathway" id="UPA00219"/>
<keyword evidence="6 7" id="KW-0961">Cell wall biogenesis/degradation</keyword>
<evidence type="ECO:0000256" key="5">
    <source>
        <dbReference type="ARBA" id="ARBA00022984"/>
    </source>
</evidence>
<dbReference type="PANTHER" id="PTHR30582">
    <property type="entry name" value="L,D-TRANSPEPTIDASE"/>
    <property type="match status" value="1"/>
</dbReference>
<reference evidence="10 11" key="1">
    <citation type="submission" date="2014-03" db="EMBL/GenBank/DDBJ databases">
        <title>Genome sequence of Sphingobium yanoikuyae B1.</title>
        <authorList>
            <person name="Gan H.M."/>
            <person name="Gan H.Y."/>
            <person name="Savka M.A."/>
        </authorList>
    </citation>
    <scope>NUCLEOTIDE SEQUENCE [LARGE SCALE GENOMIC DNA]</scope>
    <source>
        <strain evidence="10 11">B1</strain>
    </source>
</reference>
<feature type="domain" description="L,D-TPase catalytic" evidence="9">
    <location>
        <begin position="211"/>
        <end position="344"/>
    </location>
</feature>
<feature type="signal peptide" evidence="8">
    <location>
        <begin position="1"/>
        <end position="25"/>
    </location>
</feature>
<dbReference type="InterPro" id="IPR036365">
    <property type="entry name" value="PGBD-like_sf"/>
</dbReference>
<dbReference type="PROSITE" id="PS52029">
    <property type="entry name" value="LD_TPASE"/>
    <property type="match status" value="1"/>
</dbReference>
<dbReference type="AlphaFoldDB" id="A0A084EEP7"/>
<dbReference type="Gene3D" id="1.10.101.10">
    <property type="entry name" value="PGBD-like superfamily/PGBD"/>
    <property type="match status" value="1"/>
</dbReference>
<comment type="pathway">
    <text evidence="1 7">Cell wall biogenesis; peptidoglycan biosynthesis.</text>
</comment>
<evidence type="ECO:0000256" key="2">
    <source>
        <dbReference type="ARBA" id="ARBA00005992"/>
    </source>
</evidence>
<protein>
    <submittedName>
        <fullName evidence="10">Peptidoglycan-binding protein</fullName>
    </submittedName>
</protein>
<dbReference type="EMBL" id="JGVR01000033">
    <property type="protein sequence ID" value="KEZ16439.1"/>
    <property type="molecule type" value="Genomic_DNA"/>
</dbReference>
<organism evidence="10 11">
    <name type="scientific">Sphingobium yanoikuyae</name>
    <name type="common">Sphingomonas yanoikuyae</name>
    <dbReference type="NCBI Taxonomy" id="13690"/>
    <lineage>
        <taxon>Bacteria</taxon>
        <taxon>Pseudomonadati</taxon>
        <taxon>Pseudomonadota</taxon>
        <taxon>Alphaproteobacteria</taxon>
        <taxon>Sphingomonadales</taxon>
        <taxon>Sphingomonadaceae</taxon>
        <taxon>Sphingobium</taxon>
    </lineage>
</organism>
<keyword evidence="8" id="KW-0732">Signal</keyword>
<dbReference type="Proteomes" id="UP000028534">
    <property type="component" value="Unassembled WGS sequence"/>
</dbReference>
<dbReference type="InterPro" id="IPR002477">
    <property type="entry name" value="Peptidoglycan-bd-like"/>
</dbReference>
<dbReference type="Pfam" id="PF01471">
    <property type="entry name" value="PG_binding_1"/>
    <property type="match status" value="1"/>
</dbReference>
<feature type="active site" description="Proton donor/acceptor" evidence="7">
    <location>
        <position position="304"/>
    </location>
</feature>
<proteinExistence type="inferred from homology"/>
<evidence type="ECO:0000256" key="6">
    <source>
        <dbReference type="ARBA" id="ARBA00023316"/>
    </source>
</evidence>
<name>A0A084EEP7_SPHYA</name>
<evidence type="ECO:0000256" key="1">
    <source>
        <dbReference type="ARBA" id="ARBA00004752"/>
    </source>
</evidence>
<dbReference type="PANTHER" id="PTHR30582:SF30">
    <property type="entry name" value="BLR4375 PROTEIN"/>
    <property type="match status" value="1"/>
</dbReference>
<evidence type="ECO:0000256" key="3">
    <source>
        <dbReference type="ARBA" id="ARBA00022679"/>
    </source>
</evidence>
<dbReference type="GO" id="GO:0016740">
    <property type="term" value="F:transferase activity"/>
    <property type="evidence" value="ECO:0007669"/>
    <property type="project" value="UniProtKB-KW"/>
</dbReference>
<dbReference type="GO" id="GO:0071555">
    <property type="term" value="P:cell wall organization"/>
    <property type="evidence" value="ECO:0007669"/>
    <property type="project" value="UniProtKB-UniRule"/>
</dbReference>
<dbReference type="InterPro" id="IPR036366">
    <property type="entry name" value="PGBDSf"/>
</dbReference>
<dbReference type="SUPFAM" id="SSF47090">
    <property type="entry name" value="PGBD-like"/>
    <property type="match status" value="1"/>
</dbReference>
<dbReference type="GO" id="GO:0071972">
    <property type="term" value="F:peptidoglycan L,D-transpeptidase activity"/>
    <property type="evidence" value="ECO:0007669"/>
    <property type="project" value="TreeGrafter"/>
</dbReference>